<keyword evidence="3" id="KW-1185">Reference proteome</keyword>
<dbReference type="OrthoDB" id="6513427at2759"/>
<protein>
    <recommendedName>
        <fullName evidence="1">PiggyBac transposable element-derived protein domain-containing protein</fullName>
    </recommendedName>
</protein>
<organism evidence="2 3">
    <name type="scientific">Euroglyphus maynei</name>
    <name type="common">Mayne's house dust mite</name>
    <dbReference type="NCBI Taxonomy" id="6958"/>
    <lineage>
        <taxon>Eukaryota</taxon>
        <taxon>Metazoa</taxon>
        <taxon>Ecdysozoa</taxon>
        <taxon>Arthropoda</taxon>
        <taxon>Chelicerata</taxon>
        <taxon>Arachnida</taxon>
        <taxon>Acari</taxon>
        <taxon>Acariformes</taxon>
        <taxon>Sarcoptiformes</taxon>
        <taxon>Astigmata</taxon>
        <taxon>Psoroptidia</taxon>
        <taxon>Analgoidea</taxon>
        <taxon>Pyroglyphidae</taxon>
        <taxon>Pyroglyphinae</taxon>
        <taxon>Euroglyphus</taxon>
    </lineage>
</organism>
<name>A0A1Y3B890_EURMA</name>
<reference evidence="2 3" key="1">
    <citation type="submission" date="2017-03" db="EMBL/GenBank/DDBJ databases">
        <title>Genome Survey of Euroglyphus maynei.</title>
        <authorList>
            <person name="Arlian L.G."/>
            <person name="Morgan M.S."/>
            <person name="Rider S.D."/>
        </authorList>
    </citation>
    <scope>NUCLEOTIDE SEQUENCE [LARGE SCALE GENOMIC DNA]</scope>
    <source>
        <strain evidence="2">Arlian Lab</strain>
        <tissue evidence="2">Whole body</tissue>
    </source>
</reference>
<comment type="caution">
    <text evidence="2">The sequence shown here is derived from an EMBL/GenBank/DDBJ whole genome shotgun (WGS) entry which is preliminary data.</text>
</comment>
<dbReference type="Proteomes" id="UP000194236">
    <property type="component" value="Unassembled WGS sequence"/>
</dbReference>
<evidence type="ECO:0000259" key="1">
    <source>
        <dbReference type="Pfam" id="PF13843"/>
    </source>
</evidence>
<accession>A0A1Y3B890</accession>
<dbReference type="Pfam" id="PF13843">
    <property type="entry name" value="DDE_Tnp_1_7"/>
    <property type="match status" value="1"/>
</dbReference>
<evidence type="ECO:0000313" key="2">
    <source>
        <dbReference type="EMBL" id="OTF76387.1"/>
    </source>
</evidence>
<dbReference type="PANTHER" id="PTHR46599">
    <property type="entry name" value="PIGGYBAC TRANSPOSABLE ELEMENT-DERIVED PROTEIN 4"/>
    <property type="match status" value="1"/>
</dbReference>
<dbReference type="PANTHER" id="PTHR46599:SF3">
    <property type="entry name" value="PIGGYBAC TRANSPOSABLE ELEMENT-DERIVED PROTEIN 4"/>
    <property type="match status" value="1"/>
</dbReference>
<evidence type="ECO:0000313" key="3">
    <source>
        <dbReference type="Proteomes" id="UP000194236"/>
    </source>
</evidence>
<dbReference type="InterPro" id="IPR029526">
    <property type="entry name" value="PGBD"/>
</dbReference>
<dbReference type="EMBL" id="MUJZ01037738">
    <property type="protein sequence ID" value="OTF76387.1"/>
    <property type="molecule type" value="Genomic_DNA"/>
</dbReference>
<proteinExistence type="predicted"/>
<sequence>MAKRTNEYYDTSSSEDEFQLELYSDMLERLSVEQSDSSDSEIVQPTRQIVCLDSESSDSDTITEENIRQCDNVSSSDQWEDVTESDVCPYTINFDLHGKIPGPQVSNKIVEPIDYFRLYFTDELINSIIKQSNNYAKDEIRKKQLSQNSTWHEWYDITKDEFSAFIAVILNMGLIQLPNIQEYWATAENSKIPFFSETFTRSRFMQIFWMLHLSKPTGKNVPMRTRIQKVSNFLEYIDDKFRQYFIPYNSIAVDESVVKFKGRISFITYNPNKPTKWGIRIYALADSRTGYLFSILPYYGSLTSDNLSRQDLPVSTRIPIHLFKKLLEKIPDAKGYHMFTDRYYTSILLAQELLKMNCHLTGTIQTNRKGVPIKIKKPSFCRKKTIAFRKNGITILSWKDKRVITMLTNYYNTEMKSTRRILRGGNAIIINKPKMVLEYTANMGGVDRADHYATLNILKIIIKNTMVYNFSYLPLGGSE</sequence>
<dbReference type="AlphaFoldDB" id="A0A1Y3B890"/>
<feature type="domain" description="PiggyBac transposable element-derived protein" evidence="1">
    <location>
        <begin position="112"/>
        <end position="452"/>
    </location>
</feature>
<gene>
    <name evidence="2" type="ORF">BLA29_002549</name>
</gene>